<reference evidence="4 5" key="1">
    <citation type="submission" date="2016-01" db="EMBL/GenBank/DDBJ databases">
        <title>Genome sequencing of Roseivirga spongicola UST030701-084.</title>
        <authorList>
            <person name="Selvaratnam C."/>
            <person name="Thevarajoo S."/>
            <person name="Goh K.M."/>
            <person name="Ee R."/>
            <person name="Chan K.-G."/>
            <person name="Chong C.S."/>
        </authorList>
    </citation>
    <scope>NUCLEOTIDE SEQUENCE [LARGE SCALE GENOMIC DNA]</scope>
    <source>
        <strain evidence="4 5">UST030701-084</strain>
    </source>
</reference>
<dbReference type="PANTHER" id="PTHR44591:SF3">
    <property type="entry name" value="RESPONSE REGULATORY DOMAIN-CONTAINING PROTEIN"/>
    <property type="match status" value="1"/>
</dbReference>
<dbReference type="Proteomes" id="UP000075606">
    <property type="component" value="Unassembled WGS sequence"/>
</dbReference>
<protein>
    <recommendedName>
        <fullName evidence="3">Response regulatory domain-containing protein</fullName>
    </recommendedName>
</protein>
<dbReference type="PANTHER" id="PTHR44591">
    <property type="entry name" value="STRESS RESPONSE REGULATOR PROTEIN 1"/>
    <property type="match status" value="1"/>
</dbReference>
<sequence>MLKKILIVEDHIGVAENLADLIDFMGYEPCAIASNYDDAIEKFLHHEPDLTILDINLKGSFNGVEVAEFIRKGSSKPFIFYSACQEEGLLKKAQATEPFAIITKLQGLDYLEATISGAIGAGSPTTELV</sequence>
<accession>A0A150XFT6</accession>
<evidence type="ECO:0000256" key="1">
    <source>
        <dbReference type="ARBA" id="ARBA00022553"/>
    </source>
</evidence>
<dbReference type="AlphaFoldDB" id="A0A150XFT6"/>
<dbReference type="OrthoDB" id="1646880at2"/>
<name>A0A150XFT6_9BACT</name>
<dbReference type="EMBL" id="LRPC01000001">
    <property type="protein sequence ID" value="KYG77568.1"/>
    <property type="molecule type" value="Genomic_DNA"/>
</dbReference>
<evidence type="ECO:0000313" key="5">
    <source>
        <dbReference type="Proteomes" id="UP000075606"/>
    </source>
</evidence>
<dbReference type="InterPro" id="IPR011006">
    <property type="entry name" value="CheY-like_superfamily"/>
</dbReference>
<evidence type="ECO:0000259" key="3">
    <source>
        <dbReference type="PROSITE" id="PS50110"/>
    </source>
</evidence>
<evidence type="ECO:0000313" key="4">
    <source>
        <dbReference type="EMBL" id="KYG77568.1"/>
    </source>
</evidence>
<dbReference type="InterPro" id="IPR050595">
    <property type="entry name" value="Bact_response_regulator"/>
</dbReference>
<evidence type="ECO:0000256" key="2">
    <source>
        <dbReference type="PROSITE-ProRule" id="PRU00169"/>
    </source>
</evidence>
<proteinExistence type="predicted"/>
<feature type="domain" description="Response regulatory" evidence="3">
    <location>
        <begin position="4"/>
        <end position="119"/>
    </location>
</feature>
<feature type="modified residue" description="4-aspartylphosphate" evidence="2">
    <location>
        <position position="54"/>
    </location>
</feature>
<gene>
    <name evidence="4" type="ORF">AWW68_02000</name>
</gene>
<dbReference type="SUPFAM" id="SSF52172">
    <property type="entry name" value="CheY-like"/>
    <property type="match status" value="1"/>
</dbReference>
<comment type="caution">
    <text evidence="4">The sequence shown here is derived from an EMBL/GenBank/DDBJ whole genome shotgun (WGS) entry which is preliminary data.</text>
</comment>
<keyword evidence="5" id="KW-1185">Reference proteome</keyword>
<dbReference type="RefSeq" id="WP_068216048.1">
    <property type="nucleotide sequence ID" value="NZ_CP139724.1"/>
</dbReference>
<organism evidence="4 5">
    <name type="scientific">Roseivirga spongicola</name>
    <dbReference type="NCBI Taxonomy" id="333140"/>
    <lineage>
        <taxon>Bacteria</taxon>
        <taxon>Pseudomonadati</taxon>
        <taxon>Bacteroidota</taxon>
        <taxon>Cytophagia</taxon>
        <taxon>Cytophagales</taxon>
        <taxon>Roseivirgaceae</taxon>
        <taxon>Roseivirga</taxon>
    </lineage>
</organism>
<dbReference type="SMART" id="SM00448">
    <property type="entry name" value="REC"/>
    <property type="match status" value="1"/>
</dbReference>
<dbReference type="GO" id="GO:0000160">
    <property type="term" value="P:phosphorelay signal transduction system"/>
    <property type="evidence" value="ECO:0007669"/>
    <property type="project" value="InterPro"/>
</dbReference>
<dbReference type="InterPro" id="IPR001789">
    <property type="entry name" value="Sig_transdc_resp-reg_receiver"/>
</dbReference>
<dbReference type="PROSITE" id="PS50110">
    <property type="entry name" value="RESPONSE_REGULATORY"/>
    <property type="match status" value="1"/>
</dbReference>
<dbReference type="Gene3D" id="3.40.50.2300">
    <property type="match status" value="1"/>
</dbReference>
<keyword evidence="1 2" id="KW-0597">Phosphoprotein</keyword>
<dbReference type="Pfam" id="PF00072">
    <property type="entry name" value="Response_reg"/>
    <property type="match status" value="1"/>
</dbReference>
<dbReference type="STRING" id="333140.AWW68_02000"/>